<name>A0A7E4ZWK7_PANRE</name>
<reference evidence="1" key="1">
    <citation type="journal article" date="2013" name="Genetics">
        <title>The draft genome and transcriptome of Panagrellus redivivus are shaped by the harsh demands of a free-living lifestyle.</title>
        <authorList>
            <person name="Srinivasan J."/>
            <person name="Dillman A.R."/>
            <person name="Macchietto M.G."/>
            <person name="Heikkinen L."/>
            <person name="Lakso M."/>
            <person name="Fracchia K.M."/>
            <person name="Antoshechkin I."/>
            <person name="Mortazavi A."/>
            <person name="Wong G."/>
            <person name="Sternberg P.W."/>
        </authorList>
    </citation>
    <scope>NUCLEOTIDE SEQUENCE [LARGE SCALE GENOMIC DNA]</scope>
    <source>
        <strain evidence="1">MT8872</strain>
    </source>
</reference>
<protein>
    <submittedName>
        <fullName evidence="2">IPPc domain-containing protein</fullName>
    </submittedName>
</protein>
<organism evidence="1 2">
    <name type="scientific">Panagrellus redivivus</name>
    <name type="common">Microworm</name>
    <dbReference type="NCBI Taxonomy" id="6233"/>
    <lineage>
        <taxon>Eukaryota</taxon>
        <taxon>Metazoa</taxon>
        <taxon>Ecdysozoa</taxon>
        <taxon>Nematoda</taxon>
        <taxon>Chromadorea</taxon>
        <taxon>Rhabditida</taxon>
        <taxon>Tylenchina</taxon>
        <taxon>Panagrolaimomorpha</taxon>
        <taxon>Panagrolaimoidea</taxon>
        <taxon>Panagrolaimidae</taxon>
        <taxon>Panagrellus</taxon>
    </lineage>
</organism>
<dbReference type="Proteomes" id="UP000492821">
    <property type="component" value="Unassembled WGS sequence"/>
</dbReference>
<keyword evidence="1" id="KW-1185">Reference proteome</keyword>
<dbReference type="WBParaSite" id="Pan_g22000.t1">
    <property type="protein sequence ID" value="Pan_g22000.t1"/>
    <property type="gene ID" value="Pan_g22000"/>
</dbReference>
<accession>A0A7E4ZWK7</accession>
<proteinExistence type="predicted"/>
<sequence>MSNSTISSNNVVAADIFNKILFKTKPPRNFEDLLPLVCSSRIMFGHLQWLMSSTKSVHLEGDCRDTVFIYLGDFNFEYDVAKLGTSLIRPAIMYGERISGKITPWVKEMLAERRDPVCIGVMDMSNEDLADVLIYPCVKTLKFESYNPGLNELIQTQSHVTEVILNLHELKFDLPAVEKISLNVLSMYIEHEDIMERLNPKTRKFVLRISNELNSYNLGLRKFIQFFTLDLEELVFDTLFENYYDPKKSAWLIDGAAASFFDDVEEIKKTTKVKNLRIRLRYQWLFRDTRDLTTALVDTLSTSLASKRFRLTTFVEERMCIFEATVGDGIRCTMTFC</sequence>
<evidence type="ECO:0000313" key="2">
    <source>
        <dbReference type="WBParaSite" id="Pan_g22000.t1"/>
    </source>
</evidence>
<dbReference type="AlphaFoldDB" id="A0A7E4ZWK7"/>
<evidence type="ECO:0000313" key="1">
    <source>
        <dbReference type="Proteomes" id="UP000492821"/>
    </source>
</evidence>
<reference evidence="2" key="2">
    <citation type="submission" date="2020-10" db="UniProtKB">
        <authorList>
            <consortium name="WormBaseParasite"/>
        </authorList>
    </citation>
    <scope>IDENTIFICATION</scope>
</reference>